<dbReference type="PANTHER" id="PTHR43616">
    <property type="entry name" value="GLYCEROL DEHYDROGENASE"/>
    <property type="match status" value="1"/>
</dbReference>
<evidence type="ECO:0000256" key="7">
    <source>
        <dbReference type="ARBA" id="ARBA00039147"/>
    </source>
</evidence>
<dbReference type="Pfam" id="PF00465">
    <property type="entry name" value="Fe-ADH"/>
    <property type="match status" value="1"/>
</dbReference>
<evidence type="ECO:0000313" key="14">
    <source>
        <dbReference type="EMBL" id="PYD38213.1"/>
    </source>
</evidence>
<keyword evidence="3" id="KW-0319">Glycerol metabolism</keyword>
<feature type="binding site" evidence="10">
    <location>
        <position position="171"/>
    </location>
    <ligand>
        <name>glycerol</name>
        <dbReference type="ChEBI" id="CHEBI:17754"/>
    </ligand>
</feature>
<dbReference type="Proteomes" id="UP000248196">
    <property type="component" value="Unassembled WGS sequence"/>
</dbReference>
<dbReference type="PROSITE" id="PS00913">
    <property type="entry name" value="ADH_IRON_1"/>
    <property type="match status" value="1"/>
</dbReference>
<evidence type="ECO:0000256" key="6">
    <source>
        <dbReference type="ARBA" id="ARBA00037918"/>
    </source>
</evidence>
<accession>A0A318P833</accession>
<feature type="binding site" evidence="12">
    <location>
        <position position="127"/>
    </location>
    <ligand>
        <name>NAD(+)</name>
        <dbReference type="ChEBI" id="CHEBI:57540"/>
    </ligand>
</feature>
<feature type="binding site" evidence="12">
    <location>
        <begin position="94"/>
        <end position="98"/>
    </location>
    <ligand>
        <name>NAD(+)</name>
        <dbReference type="ChEBI" id="CHEBI:57540"/>
    </ligand>
</feature>
<evidence type="ECO:0000256" key="12">
    <source>
        <dbReference type="PIRSR" id="PIRSR000112-3"/>
    </source>
</evidence>
<reference evidence="14 15" key="1">
    <citation type="submission" date="2017-11" db="EMBL/GenBank/DDBJ databases">
        <title>Genome sequence of the oocydin A producing rhizobacterium Serratia plymuthica 4Rx5.</title>
        <authorList>
            <person name="Matilla M.A."/>
            <person name="Udaondo Z."/>
            <person name="Salmond G.P.C."/>
        </authorList>
    </citation>
    <scope>NUCLEOTIDE SEQUENCE [LARGE SCALE GENOMIC DNA]</scope>
    <source>
        <strain evidence="14 15">4Rx5</strain>
    </source>
</reference>
<dbReference type="InterPro" id="IPR016205">
    <property type="entry name" value="Glycerol_DH"/>
</dbReference>
<feature type="binding site" evidence="12">
    <location>
        <position position="131"/>
    </location>
    <ligand>
        <name>NAD(+)</name>
        <dbReference type="ChEBI" id="CHEBI:57540"/>
    </ligand>
</feature>
<keyword evidence="10" id="KW-0862">Zinc</keyword>
<dbReference type="GO" id="GO:0015980">
    <property type="term" value="P:energy derivation by oxidation of organic compounds"/>
    <property type="evidence" value="ECO:0007669"/>
    <property type="project" value="UniProtKB-ARBA"/>
</dbReference>
<feature type="binding site" evidence="12">
    <location>
        <position position="125"/>
    </location>
    <ligand>
        <name>NAD(+)</name>
        <dbReference type="ChEBI" id="CHEBI:57540"/>
    </ligand>
</feature>
<dbReference type="Gene3D" id="1.20.1090.10">
    <property type="entry name" value="Dehydroquinate synthase-like - alpha domain"/>
    <property type="match status" value="1"/>
</dbReference>
<proteinExistence type="inferred from homology"/>
<comment type="caution">
    <text evidence="14">The sequence shown here is derived from an EMBL/GenBank/DDBJ whole genome shotgun (WGS) entry which is preliminary data.</text>
</comment>
<dbReference type="NCBIfam" id="NF006941">
    <property type="entry name" value="PRK09423.1"/>
    <property type="match status" value="1"/>
</dbReference>
<dbReference type="AlphaFoldDB" id="A0A318P833"/>
<evidence type="ECO:0000256" key="2">
    <source>
        <dbReference type="ARBA" id="ARBA00022723"/>
    </source>
</evidence>
<feature type="binding site" evidence="11">
    <location>
        <position position="121"/>
    </location>
    <ligand>
        <name>glycerol</name>
        <dbReference type="ChEBI" id="CHEBI:17754"/>
    </ligand>
</feature>
<dbReference type="EC" id="1.1.1.6" evidence="7"/>
<dbReference type="PIRSF" id="PIRSF000112">
    <property type="entry name" value="Glycerol_dehydrogenase"/>
    <property type="match status" value="1"/>
</dbReference>
<dbReference type="OrthoDB" id="5198708at2"/>
<dbReference type="EMBL" id="PESE01000004">
    <property type="protein sequence ID" value="PYD38213.1"/>
    <property type="molecule type" value="Genomic_DNA"/>
</dbReference>
<feature type="domain" description="Alcohol dehydrogenase iron-type/glycerol dehydrogenase GldA" evidence="13">
    <location>
        <begin position="8"/>
        <end position="153"/>
    </location>
</feature>
<dbReference type="GO" id="GO:0019563">
    <property type="term" value="P:glycerol catabolic process"/>
    <property type="evidence" value="ECO:0007669"/>
    <property type="project" value="UniProtKB-ARBA"/>
</dbReference>
<evidence type="ECO:0000256" key="4">
    <source>
        <dbReference type="ARBA" id="ARBA00023002"/>
    </source>
</evidence>
<dbReference type="InterPro" id="IPR018211">
    <property type="entry name" value="ADH_Fe_CS"/>
</dbReference>
<dbReference type="FunFam" id="1.20.1090.10:FF:000004">
    <property type="entry name" value="Glycerol dehydrogenase"/>
    <property type="match status" value="1"/>
</dbReference>
<dbReference type="FunFam" id="3.40.50.1970:FF:000005">
    <property type="entry name" value="Glycerol dehydrogenase"/>
    <property type="match status" value="1"/>
</dbReference>
<dbReference type="CDD" id="cd08170">
    <property type="entry name" value="GlyDH"/>
    <property type="match status" value="1"/>
</dbReference>
<comment type="similarity">
    <text evidence="1">Belongs to the iron-containing alcohol dehydrogenase family.</text>
</comment>
<sequence length="368" mass="39021">MLRIIQSPGKYIQGANALVAVGQYAKALADHYFVIADDFVMKLAGDTLMGSLQQHGVKHHACLFNGECCHKEIDRLGRELKAHGCRGVIGVGGGKTLDTAKAIAHYQQLPVVLIPTIASTDAPTSALSVIYTEQGEFAEYLIYPRNPDMVVMDSAIIAKAPVRLLVAGMGDALSTYFEAQACFDAQATSMAGGKSTLAALSLARLCYETLLAEGVKAKLAVEAGVVTEAVERIIEANTYLSGIGFESSGLAAAHAIHNGFTVLEECHHLYHGEKVAFGTLAQLVLQNSSMAQIETVLDFCHRIGLPVTLAEMGVSGDAAEKIMAVAQASCAAGETIHNMPFKVTPASVQAAILTADRLGSAWLQQHQR</sequence>
<comment type="catalytic activity">
    <reaction evidence="9">
        <text>glycerol + NAD(+) = dihydroxyacetone + NADH + H(+)</text>
        <dbReference type="Rhea" id="RHEA:13769"/>
        <dbReference type="ChEBI" id="CHEBI:15378"/>
        <dbReference type="ChEBI" id="CHEBI:16016"/>
        <dbReference type="ChEBI" id="CHEBI:17754"/>
        <dbReference type="ChEBI" id="CHEBI:57540"/>
        <dbReference type="ChEBI" id="CHEBI:57945"/>
        <dbReference type="EC" id="1.1.1.6"/>
    </reaction>
</comment>
<dbReference type="Gene3D" id="3.40.50.1970">
    <property type="match status" value="1"/>
</dbReference>
<feature type="binding site" evidence="10">
    <location>
        <position position="254"/>
    </location>
    <ligand>
        <name>glycerol</name>
        <dbReference type="ChEBI" id="CHEBI:17754"/>
    </ligand>
</feature>
<dbReference type="GO" id="GO:0046872">
    <property type="term" value="F:metal ion binding"/>
    <property type="evidence" value="ECO:0007669"/>
    <property type="project" value="UniProtKB-KW"/>
</dbReference>
<name>A0A318P833_SERPL</name>
<dbReference type="PROSITE" id="PS00060">
    <property type="entry name" value="ADH_IRON_2"/>
    <property type="match status" value="1"/>
</dbReference>
<gene>
    <name evidence="14" type="primary">gldA</name>
    <name evidence="14" type="ORF">CT690_15145</name>
</gene>
<evidence type="ECO:0000313" key="15">
    <source>
        <dbReference type="Proteomes" id="UP000248196"/>
    </source>
</evidence>
<keyword evidence="2 10" id="KW-0479">Metal-binding</keyword>
<evidence type="ECO:0000256" key="11">
    <source>
        <dbReference type="PIRSR" id="PIRSR000112-2"/>
    </source>
</evidence>
<dbReference type="PANTHER" id="PTHR43616:SF5">
    <property type="entry name" value="GLYCEROL DEHYDROGENASE 1"/>
    <property type="match status" value="1"/>
</dbReference>
<evidence type="ECO:0000256" key="3">
    <source>
        <dbReference type="ARBA" id="ARBA00022798"/>
    </source>
</evidence>
<organism evidence="14 15">
    <name type="scientific">Serratia plymuthica</name>
    <dbReference type="NCBI Taxonomy" id="82996"/>
    <lineage>
        <taxon>Bacteria</taxon>
        <taxon>Pseudomonadati</taxon>
        <taxon>Pseudomonadota</taxon>
        <taxon>Gammaproteobacteria</taxon>
        <taxon>Enterobacterales</taxon>
        <taxon>Yersiniaceae</taxon>
        <taxon>Serratia</taxon>
    </lineage>
</organism>
<evidence type="ECO:0000256" key="8">
    <source>
        <dbReference type="ARBA" id="ARBA00040132"/>
    </source>
</evidence>
<evidence type="ECO:0000256" key="5">
    <source>
        <dbReference type="ARBA" id="ARBA00023027"/>
    </source>
</evidence>
<keyword evidence="4 14" id="KW-0560">Oxidoreductase</keyword>
<evidence type="ECO:0000256" key="1">
    <source>
        <dbReference type="ARBA" id="ARBA00007358"/>
    </source>
</evidence>
<protein>
    <recommendedName>
        <fullName evidence="8">Glycerol dehydrogenase</fullName>
        <ecNumber evidence="7">1.1.1.6</ecNumber>
    </recommendedName>
</protein>
<evidence type="ECO:0000256" key="10">
    <source>
        <dbReference type="PIRSR" id="PIRSR000112-1"/>
    </source>
</evidence>
<dbReference type="RefSeq" id="WP_004948304.1">
    <property type="nucleotide sequence ID" value="NZ_CAMISH010000005.1"/>
</dbReference>
<dbReference type="SUPFAM" id="SSF56796">
    <property type="entry name" value="Dehydroquinate synthase-like"/>
    <property type="match status" value="1"/>
</dbReference>
<feature type="binding site" evidence="12">
    <location>
        <begin position="116"/>
        <end position="119"/>
    </location>
    <ligand>
        <name>NAD(+)</name>
        <dbReference type="ChEBI" id="CHEBI:57540"/>
    </ligand>
</feature>
<feature type="binding site" evidence="12">
    <location>
        <position position="37"/>
    </location>
    <ligand>
        <name>NAD(+)</name>
        <dbReference type="ChEBI" id="CHEBI:57540"/>
    </ligand>
</feature>
<dbReference type="GO" id="GO:0008888">
    <property type="term" value="F:glycerol dehydrogenase (NAD+) activity"/>
    <property type="evidence" value="ECO:0007669"/>
    <property type="project" value="UniProtKB-EC"/>
</dbReference>
<comment type="pathway">
    <text evidence="6">Polyol metabolism; glycerol fermentation; glycerone phosphate from glycerol (oxidative route): step 1/2.</text>
</comment>
<evidence type="ECO:0000259" key="13">
    <source>
        <dbReference type="Pfam" id="PF00465"/>
    </source>
</evidence>
<evidence type="ECO:0000256" key="9">
    <source>
        <dbReference type="ARBA" id="ARBA00049006"/>
    </source>
</evidence>
<keyword evidence="5 12" id="KW-0520">NAD</keyword>
<feature type="binding site" evidence="10">
    <location>
        <position position="271"/>
    </location>
    <ligand>
        <name>glycerol</name>
        <dbReference type="ChEBI" id="CHEBI:17754"/>
    </ligand>
</feature>
<comment type="cofactor">
    <cofactor evidence="10">
        <name>Zn(2+)</name>
        <dbReference type="ChEBI" id="CHEBI:29105"/>
    </cofactor>
    <text evidence="10">Binds 1 zinc ion per subunit.</text>
</comment>
<dbReference type="GO" id="GO:0005829">
    <property type="term" value="C:cytosol"/>
    <property type="evidence" value="ECO:0007669"/>
    <property type="project" value="TreeGrafter"/>
</dbReference>
<dbReference type="InterPro" id="IPR001670">
    <property type="entry name" value="ADH_Fe/GldA"/>
</dbReference>